<dbReference type="EMBL" id="CYHH01000015">
    <property type="protein sequence ID" value="CUB07949.1"/>
    <property type="molecule type" value="Genomic_DNA"/>
</dbReference>
<dbReference type="AlphaFoldDB" id="A0A0K6IY10"/>
<dbReference type="InterPro" id="IPR041525">
    <property type="entry name" value="N/Namide_PRibTrfase"/>
</dbReference>
<dbReference type="PIRSF" id="PIRSF000484">
    <property type="entry name" value="NAPRT"/>
    <property type="match status" value="1"/>
</dbReference>
<dbReference type="PANTHER" id="PTHR11098">
    <property type="entry name" value="NICOTINATE PHOSPHORIBOSYLTRANSFERASE"/>
    <property type="match status" value="1"/>
</dbReference>
<evidence type="ECO:0000259" key="11">
    <source>
        <dbReference type="Pfam" id="PF17767"/>
    </source>
</evidence>
<proteinExistence type="inferred from homology"/>
<keyword evidence="14" id="KW-1185">Reference proteome</keyword>
<keyword evidence="6 9" id="KW-0662">Pyridine nucleotide biosynthesis</keyword>
<dbReference type="InterPro" id="IPR006405">
    <property type="entry name" value="Nic_PRibTrfase_pncB"/>
</dbReference>
<sequence>MDSEHSLLLTDLYQLTMLQGYFERGMHDTAVFELFVRKLRPGRNFLVAAGIEPLVEFLEQARFGTDEIDWLRASGRFSPEFLDWLADWRFTGDVDAMPEGTVFFPNEPVVRITAPLPQAQLIESRLINLLHLQILIASKAARSVLVAPDKTLVDFGLRRAHGAEAGVLAARSAWLTGFAGTATVLAGRRYGIPLYGTMAHSYIQAHDDELEAFRGFARAQPGNVVLLIDTYDTEAAARKVVALAKELEPEGIRILGVRIDSGDLGELARRVRRILDEGGLQRTIVFASGDLDEYRVRELLAQGAPIDGFGIGTKLDTSADVPYLDCAYKLEEYAGKPRRKRSAGKATWPGRKQVWRRYDAQGRMAGDVVGLAHEAQEGEPLLVPVMRGGRRLDTLSGLTAARTYAAAQLRLLPEPLRALEDAPPYPVTISSELQALAARLDAEAH</sequence>
<dbReference type="InterPro" id="IPR040727">
    <property type="entry name" value="NAPRTase_N"/>
</dbReference>
<keyword evidence="13" id="KW-0328">Glycosyltransferase</keyword>
<evidence type="ECO:0000313" key="14">
    <source>
        <dbReference type="Proteomes" id="UP000182108"/>
    </source>
</evidence>
<dbReference type="PANTHER" id="PTHR11098:SF1">
    <property type="entry name" value="NICOTINATE PHOSPHORIBOSYLTRANSFERASE"/>
    <property type="match status" value="1"/>
</dbReference>
<evidence type="ECO:0000256" key="6">
    <source>
        <dbReference type="ARBA" id="ARBA00022642"/>
    </source>
</evidence>
<dbReference type="NCBIfam" id="NF006696">
    <property type="entry name" value="PRK09243.1-3"/>
    <property type="match status" value="1"/>
</dbReference>
<comment type="pathway">
    <text evidence="1 9">Cofactor biosynthesis; NAD(+) biosynthesis; nicotinate D-ribonucleotide from nicotinate: step 1/1.</text>
</comment>
<dbReference type="GO" id="GO:0005829">
    <property type="term" value="C:cytosol"/>
    <property type="evidence" value="ECO:0007669"/>
    <property type="project" value="TreeGrafter"/>
</dbReference>
<evidence type="ECO:0000256" key="7">
    <source>
        <dbReference type="ARBA" id="ARBA00022679"/>
    </source>
</evidence>
<dbReference type="SUPFAM" id="SSF54675">
    <property type="entry name" value="Nicotinate/Quinolinate PRTase N-terminal domain-like"/>
    <property type="match status" value="1"/>
</dbReference>
<dbReference type="Proteomes" id="UP000182108">
    <property type="component" value="Unassembled WGS sequence"/>
</dbReference>
<dbReference type="NCBIfam" id="TIGR01513">
    <property type="entry name" value="NAPRTase_put"/>
    <property type="match status" value="1"/>
</dbReference>
<feature type="domain" description="Nicotinate phosphoribosyltransferase N-terminal" evidence="11">
    <location>
        <begin position="8"/>
        <end position="130"/>
    </location>
</feature>
<feature type="domain" description="Nicotinate/nicotinamide phosphoribosyltransferase" evidence="10">
    <location>
        <begin position="152"/>
        <end position="332"/>
    </location>
</feature>
<dbReference type="InterPro" id="IPR036068">
    <property type="entry name" value="Nicotinate_pribotase-like_C"/>
</dbReference>
<dbReference type="InterPro" id="IPR041619">
    <property type="entry name" value="NAPRTase_C"/>
</dbReference>
<evidence type="ECO:0000256" key="8">
    <source>
        <dbReference type="ARBA" id="ARBA00048668"/>
    </source>
</evidence>
<evidence type="ECO:0000259" key="12">
    <source>
        <dbReference type="Pfam" id="PF17956"/>
    </source>
</evidence>
<evidence type="ECO:0000313" key="13">
    <source>
        <dbReference type="EMBL" id="CUB07949.1"/>
    </source>
</evidence>
<dbReference type="OrthoDB" id="9771406at2"/>
<keyword evidence="7 9" id="KW-0808">Transferase</keyword>
<evidence type="ECO:0000256" key="2">
    <source>
        <dbReference type="ARBA" id="ARBA00010897"/>
    </source>
</evidence>
<dbReference type="CDD" id="cd01570">
    <property type="entry name" value="NAPRTase_A"/>
    <property type="match status" value="1"/>
</dbReference>
<dbReference type="Gene3D" id="3.20.140.10">
    <property type="entry name" value="nicotinate phosphoribosyltransferase"/>
    <property type="match status" value="2"/>
</dbReference>
<comment type="PTM">
    <text evidence="9">Transiently phosphorylated on a His residue during the reaction cycle. Phosphorylation strongly increases the affinity for substrates and increases the rate of nicotinate D-ribonucleotide production. Dephosphorylation regenerates the low-affinity form of the enzyme, leading to product release.</text>
</comment>
<dbReference type="InterPro" id="IPR007229">
    <property type="entry name" value="Nic_PRibTrfase-Fam"/>
</dbReference>
<gene>
    <name evidence="13" type="ORF">Ga0061068_11513</name>
</gene>
<dbReference type="UniPathway" id="UPA00253">
    <property type="reaction ID" value="UER00457"/>
</dbReference>
<evidence type="ECO:0000256" key="3">
    <source>
        <dbReference type="ARBA" id="ARBA00013236"/>
    </source>
</evidence>
<evidence type="ECO:0000259" key="10">
    <source>
        <dbReference type="Pfam" id="PF04095"/>
    </source>
</evidence>
<name>A0A0K6IY10_9PROT</name>
<reference evidence="14" key="1">
    <citation type="submission" date="2015-08" db="EMBL/GenBank/DDBJ databases">
        <authorList>
            <person name="Babu N.S."/>
            <person name="Beckwith C.J."/>
            <person name="Beseler K.G."/>
            <person name="Brison A."/>
            <person name="Carone J.V."/>
            <person name="Caskin T.P."/>
            <person name="Diamond M."/>
            <person name="Durham M.E."/>
            <person name="Foxe J.M."/>
            <person name="Go M."/>
            <person name="Henderson B.A."/>
            <person name="Jones I.B."/>
            <person name="McGettigan J.A."/>
            <person name="Micheletti S.J."/>
            <person name="Nasrallah M.E."/>
            <person name="Ortiz D."/>
            <person name="Piller C.R."/>
            <person name="Privatt S.R."/>
            <person name="Schneider S.L."/>
            <person name="Sharp S."/>
            <person name="Smith T.C."/>
            <person name="Stanton J.D."/>
            <person name="Ullery H.E."/>
            <person name="Wilson R.J."/>
            <person name="Serrano M.G."/>
            <person name="Buck G."/>
            <person name="Lee V."/>
            <person name="Wang Y."/>
            <person name="Carvalho R."/>
            <person name="Voegtly L."/>
            <person name="Shi R."/>
            <person name="Duckworth R."/>
            <person name="Johnson A."/>
            <person name="Loviza R."/>
            <person name="Walstead R."/>
            <person name="Shah Z."/>
            <person name="Kiflezghi M."/>
            <person name="Wade K."/>
            <person name="Ball S.L."/>
            <person name="Bradley K.W."/>
            <person name="Asai D.J."/>
            <person name="Bowman C.A."/>
            <person name="Russell D.A."/>
            <person name="Pope W.H."/>
            <person name="Jacobs-Sera D."/>
            <person name="Hendrix R.W."/>
            <person name="Hatfull G.F."/>
        </authorList>
    </citation>
    <scope>NUCLEOTIDE SEQUENCE [LARGE SCALE GENOMIC DNA]</scope>
    <source>
        <strain evidence="14">JCM 19170</strain>
    </source>
</reference>
<keyword evidence="4" id="KW-0597">Phosphoprotein</keyword>
<evidence type="ECO:0000256" key="1">
    <source>
        <dbReference type="ARBA" id="ARBA00004952"/>
    </source>
</evidence>
<dbReference type="RefSeq" id="WP_055424202.1">
    <property type="nucleotide sequence ID" value="NZ_CYHH01000015.1"/>
</dbReference>
<dbReference type="InterPro" id="IPR013785">
    <property type="entry name" value="Aldolase_TIM"/>
</dbReference>
<dbReference type="Pfam" id="PF17956">
    <property type="entry name" value="NAPRTase_C"/>
    <property type="match status" value="1"/>
</dbReference>
<accession>A0A0K6IY10</accession>
<dbReference type="GO" id="GO:0004516">
    <property type="term" value="F:nicotinate phosphoribosyltransferase activity"/>
    <property type="evidence" value="ECO:0007669"/>
    <property type="project" value="UniProtKB-UniRule"/>
</dbReference>
<evidence type="ECO:0000256" key="9">
    <source>
        <dbReference type="RuleBase" id="RU365100"/>
    </source>
</evidence>
<comment type="catalytic activity">
    <reaction evidence="8 9">
        <text>5-phospho-alpha-D-ribose 1-diphosphate + nicotinate + ATP + H2O = nicotinate beta-D-ribonucleotide + ADP + phosphate + diphosphate</text>
        <dbReference type="Rhea" id="RHEA:36163"/>
        <dbReference type="ChEBI" id="CHEBI:15377"/>
        <dbReference type="ChEBI" id="CHEBI:30616"/>
        <dbReference type="ChEBI" id="CHEBI:32544"/>
        <dbReference type="ChEBI" id="CHEBI:33019"/>
        <dbReference type="ChEBI" id="CHEBI:43474"/>
        <dbReference type="ChEBI" id="CHEBI:57502"/>
        <dbReference type="ChEBI" id="CHEBI:58017"/>
        <dbReference type="ChEBI" id="CHEBI:456216"/>
        <dbReference type="EC" id="6.3.4.21"/>
    </reaction>
</comment>
<comment type="similarity">
    <text evidence="2 9">Belongs to the NAPRTase family.</text>
</comment>
<dbReference type="EC" id="6.3.4.21" evidence="3 9"/>
<organism evidence="13 14">
    <name type="scientific">Tepidiphilus thermophilus</name>
    <dbReference type="NCBI Taxonomy" id="876478"/>
    <lineage>
        <taxon>Bacteria</taxon>
        <taxon>Pseudomonadati</taxon>
        <taxon>Pseudomonadota</taxon>
        <taxon>Hydrogenophilia</taxon>
        <taxon>Hydrogenophilales</taxon>
        <taxon>Hydrogenophilaceae</taxon>
        <taxon>Tepidiphilus</taxon>
    </lineage>
</organism>
<evidence type="ECO:0000256" key="5">
    <source>
        <dbReference type="ARBA" id="ARBA00022598"/>
    </source>
</evidence>
<dbReference type="Gene3D" id="3.20.20.70">
    <property type="entry name" value="Aldolase class I"/>
    <property type="match status" value="1"/>
</dbReference>
<dbReference type="Pfam" id="PF04095">
    <property type="entry name" value="NAPRTase"/>
    <property type="match status" value="1"/>
</dbReference>
<feature type="domain" description="Nicotinate phosphoribosyltransferase C-terminal" evidence="12">
    <location>
        <begin position="378"/>
        <end position="436"/>
    </location>
</feature>
<dbReference type="FunFam" id="3.20.20.70:FF:000076">
    <property type="entry name" value="Nicotinate phosphoribosyltransferase"/>
    <property type="match status" value="1"/>
</dbReference>
<dbReference type="SUPFAM" id="SSF51690">
    <property type="entry name" value="Nicotinate/Quinolinate PRTase C-terminal domain-like"/>
    <property type="match status" value="1"/>
</dbReference>
<dbReference type="GO" id="GO:0034355">
    <property type="term" value="P:NAD+ biosynthetic process via the salvage pathway"/>
    <property type="evidence" value="ECO:0007669"/>
    <property type="project" value="TreeGrafter"/>
</dbReference>
<evidence type="ECO:0000256" key="4">
    <source>
        <dbReference type="ARBA" id="ARBA00022553"/>
    </source>
</evidence>
<dbReference type="Pfam" id="PF17767">
    <property type="entry name" value="NAPRTase_N"/>
    <property type="match status" value="1"/>
</dbReference>
<keyword evidence="5 9" id="KW-0436">Ligase</keyword>
<comment type="function">
    <text evidence="9">Catalyzes the first step in the biosynthesis of NAD from nicotinic acid, the ATP-dependent synthesis of beta-nicotinate D-ribonucleotide from nicotinate and 5-phospho-D-ribose 1-phosphate.</text>
</comment>
<protein>
    <recommendedName>
        <fullName evidence="3 9">Nicotinate phosphoribosyltransferase</fullName>
        <ecNumber evidence="3 9">6.3.4.21</ecNumber>
    </recommendedName>
</protein>
<dbReference type="NCBIfam" id="NF009131">
    <property type="entry name" value="PRK12484.1"/>
    <property type="match status" value="1"/>
</dbReference>
<dbReference type="GO" id="GO:0047280">
    <property type="term" value="F:nicotinamide phosphoribosyltransferase activity"/>
    <property type="evidence" value="ECO:0007669"/>
    <property type="project" value="UniProtKB-ARBA"/>
</dbReference>